<dbReference type="InterPro" id="IPR042245">
    <property type="entry name" value="Tgt2/MlaC_sf"/>
</dbReference>
<dbReference type="RefSeq" id="WP_150091686.1">
    <property type="nucleotide sequence ID" value="NZ_JBFUOH010000112.1"/>
</dbReference>
<dbReference type="PROSITE" id="PS51318">
    <property type="entry name" value="TAT"/>
    <property type="match status" value="1"/>
</dbReference>
<evidence type="ECO:0000313" key="2">
    <source>
        <dbReference type="EMBL" id="KAA6186046.1"/>
    </source>
</evidence>
<dbReference type="Proteomes" id="UP000322981">
    <property type="component" value="Unassembled WGS sequence"/>
</dbReference>
<feature type="chain" id="PRO_5024363677" evidence="1">
    <location>
        <begin position="30"/>
        <end position="211"/>
    </location>
</feature>
<dbReference type="InterPro" id="IPR006311">
    <property type="entry name" value="TAT_signal"/>
</dbReference>
<dbReference type="PANTHER" id="PTHR36573:SF1">
    <property type="entry name" value="INTERMEMBRANE PHOSPHOLIPID TRANSPORT SYSTEM BINDING PROTEIN MLAC"/>
    <property type="match status" value="1"/>
</dbReference>
<dbReference type="InterPro" id="IPR008869">
    <property type="entry name" value="MlaC/ttg2D"/>
</dbReference>
<dbReference type="Gene3D" id="3.10.450.710">
    <property type="entry name" value="Tgt2/MlaC"/>
    <property type="match status" value="1"/>
</dbReference>
<organism evidence="2 3">
    <name type="scientific">Thiohalocapsa marina</name>
    <dbReference type="NCBI Taxonomy" id="424902"/>
    <lineage>
        <taxon>Bacteria</taxon>
        <taxon>Pseudomonadati</taxon>
        <taxon>Pseudomonadota</taxon>
        <taxon>Gammaproteobacteria</taxon>
        <taxon>Chromatiales</taxon>
        <taxon>Chromatiaceae</taxon>
        <taxon>Thiohalocapsa</taxon>
    </lineage>
</organism>
<feature type="signal peptide" evidence="1">
    <location>
        <begin position="1"/>
        <end position="29"/>
    </location>
</feature>
<evidence type="ECO:0000313" key="3">
    <source>
        <dbReference type="Proteomes" id="UP000322981"/>
    </source>
</evidence>
<keyword evidence="3" id="KW-1185">Reference proteome</keyword>
<dbReference type="AlphaFoldDB" id="A0A5M8FQI2"/>
<dbReference type="PIRSF" id="PIRSF004649">
    <property type="entry name" value="MlaC"/>
    <property type="match status" value="1"/>
</dbReference>
<dbReference type="Pfam" id="PF05494">
    <property type="entry name" value="MlaC"/>
    <property type="match status" value="1"/>
</dbReference>
<keyword evidence="1" id="KW-0732">Signal</keyword>
<accession>A0A5M8FQI2</accession>
<name>A0A5M8FQI2_9GAMM</name>
<gene>
    <name evidence="2" type="ORF">F2Q65_06690</name>
</gene>
<comment type="caution">
    <text evidence="2">The sequence shown here is derived from an EMBL/GenBank/DDBJ whole genome shotgun (WGS) entry which is preliminary data.</text>
</comment>
<dbReference type="OrthoDB" id="9787053at2"/>
<protein>
    <submittedName>
        <fullName evidence="2">ABC transporter substrate-binding protein</fullName>
    </submittedName>
</protein>
<dbReference type="PANTHER" id="PTHR36573">
    <property type="entry name" value="INTERMEMBRANE PHOSPHOLIPID TRANSPORT SYSTEM BINDING PROTEIN MLAC"/>
    <property type="match status" value="1"/>
</dbReference>
<evidence type="ECO:0000256" key="1">
    <source>
        <dbReference type="SAM" id="SignalP"/>
    </source>
</evidence>
<dbReference type="EMBL" id="VWXX01000006">
    <property type="protein sequence ID" value="KAA6186046.1"/>
    <property type="molecule type" value="Genomic_DNA"/>
</dbReference>
<sequence length="211" mass="23371">MTVSTRRFARFTSLLVAAALLLTAAPFVAARADDSATRLVETTAEDMLRTLEGRRAEIDANPRLIYQLVGTKLAPHFDFEMITRAAVGRDWNKATPAQRQELTNAFREVLVRTYATALLKYSGEEIVYQTAKPGSRDHTVVVPTQVRAPGSTPIPIDYRMHNQSGSWQVYDVVIDNVSLISNYRGQFRSTIGRAGIDGLIRELESKNATGA</sequence>
<reference evidence="2 3" key="1">
    <citation type="submission" date="2019-09" db="EMBL/GenBank/DDBJ databases">
        <title>Whole-genome sequence of the purple sulfur bacterium Thiohalocapsa marina DSM 19078.</title>
        <authorList>
            <person name="Kyndt J.A."/>
            <person name="Meyer T.E."/>
        </authorList>
    </citation>
    <scope>NUCLEOTIDE SEQUENCE [LARGE SCALE GENOMIC DNA]</scope>
    <source>
        <strain evidence="2 3">DSM 19078</strain>
    </source>
</reference>
<proteinExistence type="predicted"/>